<dbReference type="InterPro" id="IPR018192">
    <property type="entry name" value="Ribosomal_uS5_N_CS"/>
</dbReference>
<sequence length="195" mass="20789">MAPKGHTCGGNVRRERINADALELEERVVQINRVSKVVKGGRRFSFSTVVVVGDGKGHVGVGMGKASEVPEAIRKGTEAAKKNLIRVPLVGSTVPHDVQTKYAATKVMIRPAAPGTGVIAGRGVRPVVEAAGIKDVLSKVYGSNNPVNVVKAAFQALSELSSLSDMARRRDMTPQELIARRTRRESAPVKEETSA</sequence>
<accession>A0ABS4DDU7</accession>
<evidence type="ECO:0000313" key="12">
    <source>
        <dbReference type="Proteomes" id="UP001193081"/>
    </source>
</evidence>
<proteinExistence type="inferred from homology"/>
<comment type="caution">
    <text evidence="11">The sequence shown here is derived from an EMBL/GenBank/DDBJ whole genome shotgun (WGS) entry which is preliminary data.</text>
</comment>
<comment type="function">
    <text evidence="7">Located at the back of the 30S subunit body where it stabilizes the conformation of the head with respect to the body.</text>
</comment>
<dbReference type="EMBL" id="SIJK02000037">
    <property type="protein sequence ID" value="MBP1467610.1"/>
    <property type="molecule type" value="Genomic_DNA"/>
</dbReference>
<dbReference type="PANTHER" id="PTHR48277">
    <property type="entry name" value="MITOCHONDRIAL RIBOSOMAL PROTEIN S5"/>
    <property type="match status" value="1"/>
</dbReference>
<comment type="domain">
    <text evidence="7">The N-terminal domain interacts with the head of the 30S subunit; the C-terminal domain interacts with the body and contacts protein S4. The interaction surface between S4 and S5 is involved in control of translational fidelity.</text>
</comment>
<dbReference type="SUPFAM" id="SSF54768">
    <property type="entry name" value="dsRNA-binding domain-like"/>
    <property type="match status" value="1"/>
</dbReference>
<evidence type="ECO:0000313" key="11">
    <source>
        <dbReference type="EMBL" id="MBP1467610.1"/>
    </source>
</evidence>
<reference evidence="11 12" key="1">
    <citation type="submission" date="2021-03" db="EMBL/GenBank/DDBJ databases">
        <authorList>
            <person name="Grouzdev D.S."/>
        </authorList>
    </citation>
    <scope>NUCLEOTIDE SEQUENCE [LARGE SCALE GENOMIC DNA]</scope>
    <source>
        <strain evidence="11 12">M50-1</strain>
    </source>
</reference>
<dbReference type="PROSITE" id="PS50881">
    <property type="entry name" value="S5_DSRBD"/>
    <property type="match status" value="1"/>
</dbReference>
<gene>
    <name evidence="7 11" type="primary">rpsE</name>
    <name evidence="11" type="ORF">EYB53_017990</name>
</gene>
<dbReference type="Gene3D" id="3.30.230.10">
    <property type="match status" value="1"/>
</dbReference>
<comment type="function">
    <text evidence="7">With S4 and S12 plays an important role in translational accuracy.</text>
</comment>
<dbReference type="InterPro" id="IPR013810">
    <property type="entry name" value="Ribosomal_uS5_N"/>
</dbReference>
<name>A0ABS4DDU7_9CHLR</name>
<feature type="region of interest" description="Disordered" evidence="9">
    <location>
        <begin position="171"/>
        <end position="195"/>
    </location>
</feature>
<dbReference type="GO" id="GO:0005840">
    <property type="term" value="C:ribosome"/>
    <property type="evidence" value="ECO:0007669"/>
    <property type="project" value="UniProtKB-KW"/>
</dbReference>
<dbReference type="NCBIfam" id="TIGR01021">
    <property type="entry name" value="rpsE_bact"/>
    <property type="match status" value="1"/>
</dbReference>
<feature type="domain" description="S5 DRBM" evidence="10">
    <location>
        <begin position="24"/>
        <end position="87"/>
    </location>
</feature>
<evidence type="ECO:0000256" key="8">
    <source>
        <dbReference type="RuleBase" id="RU003823"/>
    </source>
</evidence>
<dbReference type="HAMAP" id="MF_01307_B">
    <property type="entry name" value="Ribosomal_uS5_B"/>
    <property type="match status" value="1"/>
</dbReference>
<dbReference type="PANTHER" id="PTHR48277:SF1">
    <property type="entry name" value="MITOCHONDRIAL RIBOSOMAL PROTEIN S5"/>
    <property type="match status" value="1"/>
</dbReference>
<dbReference type="Proteomes" id="UP001193081">
    <property type="component" value="Unassembled WGS sequence"/>
</dbReference>
<dbReference type="InterPro" id="IPR005712">
    <property type="entry name" value="Ribosomal_uS5_bac-type"/>
</dbReference>
<evidence type="ECO:0000256" key="2">
    <source>
        <dbReference type="ARBA" id="ARBA00022730"/>
    </source>
</evidence>
<keyword evidence="12" id="KW-1185">Reference proteome</keyword>
<evidence type="ECO:0000256" key="5">
    <source>
        <dbReference type="ARBA" id="ARBA00023274"/>
    </source>
</evidence>
<evidence type="ECO:0000256" key="3">
    <source>
        <dbReference type="ARBA" id="ARBA00022884"/>
    </source>
</evidence>
<keyword evidence="3 7" id="KW-0694">RNA-binding</keyword>
<evidence type="ECO:0000256" key="9">
    <source>
        <dbReference type="SAM" id="MobiDB-lite"/>
    </source>
</evidence>
<dbReference type="SUPFAM" id="SSF54211">
    <property type="entry name" value="Ribosomal protein S5 domain 2-like"/>
    <property type="match status" value="1"/>
</dbReference>
<keyword evidence="2 7" id="KW-0699">rRNA-binding</keyword>
<evidence type="ECO:0000259" key="10">
    <source>
        <dbReference type="PROSITE" id="PS50881"/>
    </source>
</evidence>
<comment type="similarity">
    <text evidence="1 7 8">Belongs to the universal ribosomal protein uS5 family.</text>
</comment>
<comment type="subunit">
    <text evidence="7">Part of the 30S ribosomal subunit. Contacts proteins S4 and S8.</text>
</comment>
<dbReference type="Pfam" id="PF00333">
    <property type="entry name" value="Ribosomal_S5"/>
    <property type="match status" value="1"/>
</dbReference>
<keyword evidence="5 7" id="KW-0687">Ribonucleoprotein</keyword>
<protein>
    <recommendedName>
        <fullName evidence="6 7">Small ribosomal subunit protein uS5</fullName>
    </recommendedName>
</protein>
<keyword evidence="4 7" id="KW-0689">Ribosomal protein</keyword>
<dbReference type="InterPro" id="IPR020568">
    <property type="entry name" value="Ribosomal_Su5_D2-typ_SF"/>
</dbReference>
<evidence type="ECO:0000256" key="7">
    <source>
        <dbReference type="HAMAP-Rule" id="MF_01307"/>
    </source>
</evidence>
<evidence type="ECO:0000256" key="1">
    <source>
        <dbReference type="ARBA" id="ARBA00008945"/>
    </source>
</evidence>
<feature type="compositionally biased region" description="Basic and acidic residues" evidence="9">
    <location>
        <begin position="184"/>
        <end position="195"/>
    </location>
</feature>
<dbReference type="InterPro" id="IPR000851">
    <property type="entry name" value="Ribosomal_uS5"/>
</dbReference>
<dbReference type="Pfam" id="PF03719">
    <property type="entry name" value="Ribosomal_S5_C"/>
    <property type="match status" value="1"/>
</dbReference>
<dbReference type="PROSITE" id="PS00585">
    <property type="entry name" value="RIBOSOMAL_S5"/>
    <property type="match status" value="1"/>
</dbReference>
<dbReference type="InterPro" id="IPR014721">
    <property type="entry name" value="Ribsml_uS5_D2-typ_fold_subgr"/>
</dbReference>
<dbReference type="Gene3D" id="3.30.160.20">
    <property type="match status" value="1"/>
</dbReference>
<evidence type="ECO:0000256" key="4">
    <source>
        <dbReference type="ARBA" id="ARBA00022980"/>
    </source>
</evidence>
<dbReference type="InterPro" id="IPR005324">
    <property type="entry name" value="Ribosomal_uS5_C"/>
</dbReference>
<organism evidence="11 12">
    <name type="scientific">Candidatus Chloroploca mongolica</name>
    <dbReference type="NCBI Taxonomy" id="2528176"/>
    <lineage>
        <taxon>Bacteria</taxon>
        <taxon>Bacillati</taxon>
        <taxon>Chloroflexota</taxon>
        <taxon>Chloroflexia</taxon>
        <taxon>Chloroflexales</taxon>
        <taxon>Chloroflexineae</taxon>
        <taxon>Oscillochloridaceae</taxon>
        <taxon>Candidatus Chloroploca</taxon>
    </lineage>
</organism>
<evidence type="ECO:0000256" key="6">
    <source>
        <dbReference type="ARBA" id="ARBA00035255"/>
    </source>
</evidence>